<accession>A0ABT9Y621</accession>
<organism evidence="1 2">
    <name type="scientific">Pectinatus haikarae</name>
    <dbReference type="NCBI Taxonomy" id="349096"/>
    <lineage>
        <taxon>Bacteria</taxon>
        <taxon>Bacillati</taxon>
        <taxon>Bacillota</taxon>
        <taxon>Negativicutes</taxon>
        <taxon>Selenomonadales</taxon>
        <taxon>Selenomonadaceae</taxon>
        <taxon>Pectinatus</taxon>
    </lineage>
</organism>
<protein>
    <submittedName>
        <fullName evidence="1">Uncharacterized protein</fullName>
    </submittedName>
</protein>
<reference evidence="1 2" key="1">
    <citation type="submission" date="2023-07" db="EMBL/GenBank/DDBJ databases">
        <title>Genomic Encyclopedia of Type Strains, Phase IV (KMG-IV): sequencing the most valuable type-strain genomes for metagenomic binning, comparative biology and taxonomic classification.</title>
        <authorList>
            <person name="Goeker M."/>
        </authorList>
    </citation>
    <scope>NUCLEOTIDE SEQUENCE [LARGE SCALE GENOMIC DNA]</scope>
    <source>
        <strain evidence="1 2">DSM 16980</strain>
    </source>
</reference>
<dbReference type="Proteomes" id="UP001239167">
    <property type="component" value="Unassembled WGS sequence"/>
</dbReference>
<dbReference type="EMBL" id="JAUSUE010000005">
    <property type="protein sequence ID" value="MDQ0203286.1"/>
    <property type="molecule type" value="Genomic_DNA"/>
</dbReference>
<sequence length="160" mass="18749">MQKMPLGLPLLISMGGTIFSLAGRRGMHKHWGVIFTCLSFWHVYQYRRKIYKDFCDLTEELKKVDIFASFLPNKDLASIVKKAEIASYIPGRIRIYSRQLVNNGYAEGMLQKMISRYKEIDDVRINILTGSVLIEYRPEILRKNKELADIETYIQTRIKR</sequence>
<proteinExistence type="predicted"/>
<dbReference type="Pfam" id="PF19991">
    <property type="entry name" value="HMA_2"/>
    <property type="match status" value="1"/>
</dbReference>
<keyword evidence="2" id="KW-1185">Reference proteome</keyword>
<evidence type="ECO:0000313" key="1">
    <source>
        <dbReference type="EMBL" id="MDQ0203286.1"/>
    </source>
</evidence>
<evidence type="ECO:0000313" key="2">
    <source>
        <dbReference type="Proteomes" id="UP001239167"/>
    </source>
</evidence>
<gene>
    <name evidence="1" type="ORF">J2S01_001002</name>
</gene>
<comment type="caution">
    <text evidence="1">The sequence shown here is derived from an EMBL/GenBank/DDBJ whole genome shotgun (WGS) entry which is preliminary data.</text>
</comment>
<name>A0ABT9Y621_9FIRM</name>
<dbReference type="RefSeq" id="WP_231038522.1">
    <property type="nucleotide sequence ID" value="NZ_CP116940.1"/>
</dbReference>